<comment type="caution">
    <text evidence="1">The sequence shown here is derived from an EMBL/GenBank/DDBJ whole genome shotgun (WGS) entry which is preliminary data.</text>
</comment>
<dbReference type="EMBL" id="PGOL01000136">
    <property type="protein sequence ID" value="PKI75933.1"/>
    <property type="molecule type" value="Genomic_DNA"/>
</dbReference>
<name>A0A2I0L5P5_PUNGR</name>
<gene>
    <name evidence="1" type="ORF">CRG98_003667</name>
</gene>
<dbReference type="GeneID" id="116212083"/>
<accession>A0A2I0L5P5</accession>
<keyword evidence="2" id="KW-1185">Reference proteome</keyword>
<evidence type="ECO:0000313" key="2">
    <source>
        <dbReference type="Proteomes" id="UP000233551"/>
    </source>
</evidence>
<dbReference type="AlphaFoldDB" id="A0A2I0L5P5"/>
<evidence type="ECO:0000313" key="1">
    <source>
        <dbReference type="EMBL" id="PKI75933.1"/>
    </source>
</evidence>
<proteinExistence type="predicted"/>
<sequence length="189" mass="22073">MDDNDDDGDGDFDVETHGIRDDIDDDAMEARKVGDGDEDDTDDDVWEVEDGEEAETESDDFDISGYEGVSNEDNDELIQVREKMKAFKMQTDERTKRHVRKRKKEQARQSNDAGDGFKEIVKSYAIVNGFELWWKRSYKINTEDLCKEHDCSWRIYGNWTRKKEGFAVKIFTNEHTCSRVARDKKATYE</sequence>
<organism evidence="1 2">
    <name type="scientific">Punica granatum</name>
    <name type="common">Pomegranate</name>
    <dbReference type="NCBI Taxonomy" id="22663"/>
    <lineage>
        <taxon>Eukaryota</taxon>
        <taxon>Viridiplantae</taxon>
        <taxon>Streptophyta</taxon>
        <taxon>Embryophyta</taxon>
        <taxon>Tracheophyta</taxon>
        <taxon>Spermatophyta</taxon>
        <taxon>Magnoliopsida</taxon>
        <taxon>eudicotyledons</taxon>
        <taxon>Gunneridae</taxon>
        <taxon>Pentapetalae</taxon>
        <taxon>rosids</taxon>
        <taxon>malvids</taxon>
        <taxon>Myrtales</taxon>
        <taxon>Lythraceae</taxon>
        <taxon>Punica</taxon>
    </lineage>
</organism>
<reference evidence="1 2" key="1">
    <citation type="submission" date="2017-11" db="EMBL/GenBank/DDBJ databases">
        <title>De-novo sequencing of pomegranate (Punica granatum L.) genome.</title>
        <authorList>
            <person name="Akparov Z."/>
            <person name="Amiraslanov A."/>
            <person name="Hajiyeva S."/>
            <person name="Abbasov M."/>
            <person name="Kaur K."/>
            <person name="Hamwieh A."/>
            <person name="Solovyev V."/>
            <person name="Salamov A."/>
            <person name="Braich B."/>
            <person name="Kosarev P."/>
            <person name="Mahmoud A."/>
            <person name="Hajiyev E."/>
            <person name="Babayeva S."/>
            <person name="Izzatullayeva V."/>
            <person name="Mammadov A."/>
            <person name="Mammadov A."/>
            <person name="Sharifova S."/>
            <person name="Ojaghi J."/>
            <person name="Eynullazada K."/>
            <person name="Bayramov B."/>
            <person name="Abdulazimova A."/>
            <person name="Shahmuradov I."/>
        </authorList>
    </citation>
    <scope>NUCLEOTIDE SEQUENCE [LARGE SCALE GENOMIC DNA]</scope>
    <source>
        <strain evidence="2">cv. AG2017</strain>
        <tissue evidence="1">Leaf</tissue>
    </source>
</reference>
<protein>
    <submittedName>
        <fullName evidence="1">Uncharacterized protein</fullName>
    </submittedName>
</protein>
<dbReference type="OrthoDB" id="1436494at2759"/>
<dbReference type="Proteomes" id="UP000233551">
    <property type="component" value="Unassembled WGS sequence"/>
</dbReference>